<keyword evidence="3 11" id="KW-1134">Transmembrane beta strand</keyword>
<dbReference type="PANTHER" id="PTHR32552">
    <property type="entry name" value="FERRICHROME IRON RECEPTOR-RELATED"/>
    <property type="match status" value="1"/>
</dbReference>
<dbReference type="PROSITE" id="PS52016">
    <property type="entry name" value="TONB_DEPENDENT_REC_3"/>
    <property type="match status" value="1"/>
</dbReference>
<keyword evidence="4" id="KW-0410">Iron transport</keyword>
<feature type="domain" description="TonB-dependent receptor-like beta-barrel" evidence="14">
    <location>
        <begin position="300"/>
        <end position="727"/>
    </location>
</feature>
<dbReference type="PANTHER" id="PTHR32552:SF81">
    <property type="entry name" value="TONB-DEPENDENT OUTER MEMBRANE RECEPTOR"/>
    <property type="match status" value="1"/>
</dbReference>
<evidence type="ECO:0000256" key="7">
    <source>
        <dbReference type="ARBA" id="ARBA00023065"/>
    </source>
</evidence>
<feature type="signal peptide" evidence="13">
    <location>
        <begin position="1"/>
        <end position="28"/>
    </location>
</feature>
<dbReference type="InterPro" id="IPR000531">
    <property type="entry name" value="Beta-barrel_TonB"/>
</dbReference>
<keyword evidence="7" id="KW-0406">Ion transport</keyword>
<keyword evidence="9 11" id="KW-0472">Membrane</keyword>
<evidence type="ECO:0000256" key="12">
    <source>
        <dbReference type="RuleBase" id="RU003357"/>
    </source>
</evidence>
<organism evidence="16 17">
    <name type="scientific">Lysobacter silvisoli</name>
    <dbReference type="NCBI Taxonomy" id="2293254"/>
    <lineage>
        <taxon>Bacteria</taxon>
        <taxon>Pseudomonadati</taxon>
        <taxon>Pseudomonadota</taxon>
        <taxon>Gammaproteobacteria</taxon>
        <taxon>Lysobacterales</taxon>
        <taxon>Lysobacteraceae</taxon>
        <taxon>Lysobacter</taxon>
    </lineage>
</organism>
<evidence type="ECO:0000256" key="11">
    <source>
        <dbReference type="PROSITE-ProRule" id="PRU01360"/>
    </source>
</evidence>
<feature type="domain" description="TonB-dependent receptor plug" evidence="15">
    <location>
        <begin position="62"/>
        <end position="172"/>
    </location>
</feature>
<dbReference type="Proteomes" id="UP000264492">
    <property type="component" value="Unassembled WGS sequence"/>
</dbReference>
<evidence type="ECO:0000256" key="9">
    <source>
        <dbReference type="ARBA" id="ARBA00023136"/>
    </source>
</evidence>
<dbReference type="RefSeq" id="WP_115857719.1">
    <property type="nucleotide sequence ID" value="NZ_QTSU01000001.1"/>
</dbReference>
<evidence type="ECO:0000256" key="2">
    <source>
        <dbReference type="ARBA" id="ARBA00022448"/>
    </source>
</evidence>
<evidence type="ECO:0000313" key="16">
    <source>
        <dbReference type="EMBL" id="RDZ28277.1"/>
    </source>
</evidence>
<evidence type="ECO:0000259" key="14">
    <source>
        <dbReference type="Pfam" id="PF00593"/>
    </source>
</evidence>
<keyword evidence="5 11" id="KW-0812">Transmembrane</keyword>
<evidence type="ECO:0000256" key="1">
    <source>
        <dbReference type="ARBA" id="ARBA00004571"/>
    </source>
</evidence>
<dbReference type="AlphaFoldDB" id="A0A371K346"/>
<dbReference type="Gene3D" id="2.40.170.20">
    <property type="entry name" value="TonB-dependent receptor, beta-barrel domain"/>
    <property type="match status" value="1"/>
</dbReference>
<dbReference type="SUPFAM" id="SSF56935">
    <property type="entry name" value="Porins"/>
    <property type="match status" value="1"/>
</dbReference>
<dbReference type="GO" id="GO:0009279">
    <property type="term" value="C:cell outer membrane"/>
    <property type="evidence" value="ECO:0007669"/>
    <property type="project" value="UniProtKB-SubCell"/>
</dbReference>
<name>A0A371K346_9GAMM</name>
<dbReference type="InterPro" id="IPR012910">
    <property type="entry name" value="Plug_dom"/>
</dbReference>
<sequence>MRQHVRAPRSHALAIAVAISLTSAAAFAQDAPASADPAPAAETDAKTLDALMVTAQRRVERAKDVPMALTTVDAEKLHVLGSGGGDIRFLSGRLPSLNIESSFGRAFPRFYIRGLGNTDFDLNASQPVSLVYDDVVLENPLLKGFPVFDMENVELLRGPQGTLFGRNTPAGVVKFESAKPTRELEGYGQIAYGTHGTTNIEGAISGPLGPNWSARASVLYQRRDEWVTNTNLNARSNPKLEGYDESAARVQLQYDGSDTFHALFNVHARHLNGTARLFRANIFKPGSNDLVDGFDEEKIAIDGRNYQTLDAFGASARLSWDFGNDLTLYSITGYESVESLSRGDIDGGVGAVFAPPSGPGVIPFTAESADGLPDHRQWTQEFRLESNYAGPLNWQAGLFYFDEDITVDSFNYDTLAGGVQAGWAQQQQRNKAWAAYGSLDYKVTDRLTLRGGLRYTQDEKDFSASVLESAPFGAPVSGPFRERTDVDDVSWDLSAVYQASEDVNLYARVAKGFRAPSIQGRLLFQNPPRPSVAAAEEVISYEAGVKADLWDKRARLGFAVFHYTVDDQQLNAVGGALNQTILLNADKTVGQGFEVDFDTYLTDNLMLTFGASYNKTEIQDRDLAVAPCGSGMCTVTDPVVGGLARINGNPLPQAPKWVYNLTARYSLPVGDDGEFFVYTDWAYRSEVNFFLYEAKEFRGKALLEGGLRVGYGWDNGKYELALYGRNILDKVQAVGAIDFNNLTGFVNEPRVVGVEFKAGF</sequence>
<dbReference type="GO" id="GO:0006826">
    <property type="term" value="P:iron ion transport"/>
    <property type="evidence" value="ECO:0007669"/>
    <property type="project" value="UniProtKB-KW"/>
</dbReference>
<dbReference type="Pfam" id="PF00593">
    <property type="entry name" value="TonB_dep_Rec_b-barrel"/>
    <property type="match status" value="1"/>
</dbReference>
<reference evidence="16 17" key="1">
    <citation type="submission" date="2018-08" db="EMBL/GenBank/DDBJ databases">
        <title>Lysobacter sp. zong2l5, whole genome shotgun sequence.</title>
        <authorList>
            <person name="Zhang X."/>
            <person name="Feng G."/>
            <person name="Zhu H."/>
        </authorList>
    </citation>
    <scope>NUCLEOTIDE SEQUENCE [LARGE SCALE GENOMIC DNA]</scope>
    <source>
        <strain evidence="17">zong2l5</strain>
    </source>
</reference>
<feature type="chain" id="PRO_5017001949" evidence="13">
    <location>
        <begin position="29"/>
        <end position="760"/>
    </location>
</feature>
<dbReference type="Pfam" id="PF07715">
    <property type="entry name" value="Plug"/>
    <property type="match status" value="1"/>
</dbReference>
<accession>A0A371K346</accession>
<keyword evidence="16" id="KW-0675">Receptor</keyword>
<keyword evidence="2 11" id="KW-0813">Transport</keyword>
<dbReference type="InterPro" id="IPR039426">
    <property type="entry name" value="TonB-dep_rcpt-like"/>
</dbReference>
<evidence type="ECO:0000256" key="6">
    <source>
        <dbReference type="ARBA" id="ARBA00023004"/>
    </source>
</evidence>
<dbReference type="InterPro" id="IPR036942">
    <property type="entry name" value="Beta-barrel_TonB_sf"/>
</dbReference>
<evidence type="ECO:0000256" key="4">
    <source>
        <dbReference type="ARBA" id="ARBA00022496"/>
    </source>
</evidence>
<evidence type="ECO:0000313" key="17">
    <source>
        <dbReference type="Proteomes" id="UP000264492"/>
    </source>
</evidence>
<dbReference type="OrthoDB" id="127311at2"/>
<keyword evidence="8 12" id="KW-0798">TonB box</keyword>
<evidence type="ECO:0000256" key="3">
    <source>
        <dbReference type="ARBA" id="ARBA00022452"/>
    </source>
</evidence>
<comment type="caution">
    <text evidence="16">The sequence shown here is derived from an EMBL/GenBank/DDBJ whole genome shotgun (WGS) entry which is preliminary data.</text>
</comment>
<keyword evidence="13" id="KW-0732">Signal</keyword>
<proteinExistence type="inferred from homology"/>
<evidence type="ECO:0000256" key="5">
    <source>
        <dbReference type="ARBA" id="ARBA00022692"/>
    </source>
</evidence>
<evidence type="ECO:0000256" key="13">
    <source>
        <dbReference type="SAM" id="SignalP"/>
    </source>
</evidence>
<protein>
    <submittedName>
        <fullName evidence="16">TonB-dependent receptor</fullName>
    </submittedName>
</protein>
<dbReference type="EMBL" id="QTSU01000001">
    <property type="protein sequence ID" value="RDZ28277.1"/>
    <property type="molecule type" value="Genomic_DNA"/>
</dbReference>
<gene>
    <name evidence="16" type="ORF">DX914_03790</name>
</gene>
<comment type="subcellular location">
    <subcellularLocation>
        <location evidence="1 11">Cell outer membrane</location>
        <topology evidence="1 11">Multi-pass membrane protein</topology>
    </subcellularLocation>
</comment>
<keyword evidence="17" id="KW-1185">Reference proteome</keyword>
<keyword evidence="10 11" id="KW-0998">Cell outer membrane</keyword>
<evidence type="ECO:0000256" key="8">
    <source>
        <dbReference type="ARBA" id="ARBA00023077"/>
    </source>
</evidence>
<comment type="similarity">
    <text evidence="11 12">Belongs to the TonB-dependent receptor family.</text>
</comment>
<evidence type="ECO:0000256" key="10">
    <source>
        <dbReference type="ARBA" id="ARBA00023237"/>
    </source>
</evidence>
<evidence type="ECO:0000259" key="15">
    <source>
        <dbReference type="Pfam" id="PF07715"/>
    </source>
</evidence>
<keyword evidence="6" id="KW-0408">Iron</keyword>